<feature type="region of interest" description="Disordered" evidence="1">
    <location>
        <begin position="85"/>
        <end position="104"/>
    </location>
</feature>
<feature type="compositionally biased region" description="Basic and acidic residues" evidence="1">
    <location>
        <begin position="125"/>
        <end position="134"/>
    </location>
</feature>
<feature type="chain" id="PRO_5022894212" evidence="2">
    <location>
        <begin position="21"/>
        <end position="482"/>
    </location>
</feature>
<dbReference type="PANTHER" id="PTHR34512:SF30">
    <property type="entry name" value="OUTER MEMBRANE PROTEIN ASSEMBLY FACTOR BAMB"/>
    <property type="match status" value="1"/>
</dbReference>
<dbReference type="SMART" id="SM00564">
    <property type="entry name" value="PQQ"/>
    <property type="match status" value="2"/>
</dbReference>
<proteinExistence type="predicted"/>
<protein>
    <submittedName>
        <fullName evidence="4">Outer membrane biogenesis protein BamB</fullName>
    </submittedName>
</protein>
<dbReference type="SUPFAM" id="SSF50998">
    <property type="entry name" value="Quinoprotein alcohol dehydrogenase-like"/>
    <property type="match status" value="1"/>
</dbReference>
<evidence type="ECO:0000313" key="4">
    <source>
        <dbReference type="EMBL" id="QEG34955.1"/>
    </source>
</evidence>
<keyword evidence="5" id="KW-1185">Reference proteome</keyword>
<feature type="region of interest" description="Disordered" evidence="1">
    <location>
        <begin position="117"/>
        <end position="146"/>
    </location>
</feature>
<evidence type="ECO:0000256" key="2">
    <source>
        <dbReference type="SAM" id="SignalP"/>
    </source>
</evidence>
<evidence type="ECO:0000256" key="1">
    <source>
        <dbReference type="SAM" id="MobiDB-lite"/>
    </source>
</evidence>
<dbReference type="RefSeq" id="WP_148073526.1">
    <property type="nucleotide sequence ID" value="NZ_CP042913.1"/>
</dbReference>
<evidence type="ECO:0000313" key="5">
    <source>
        <dbReference type="Proteomes" id="UP000323917"/>
    </source>
</evidence>
<sequence length="482" mass="53124" precursor="true">MFRYACLIVSLLVAANSSFGEEASRQWPGFRGPEFTGVAPHGNPPTTWSEDKNIRWKVEIPGQGSGSPTVWGDRIYLQTAIKTDRTADSTDNTASRIVPEPDHAPFRLVATDRDGLLAQAEPPQDGERPRDGERRRRGRRGGGFGRAEAPTNYYQFIVMCLDRKTGELVWQETACEAIPHEGHHGTSSYASATPVTDGENIYVSFGSRGIYSYTMDGKLRWQRDLGDQTMRGSFGEGSSPALYKDTLVIIWDHEGQSFITALNANTGESKWKVERDEASTWLTPLIVEYDSKVQIIINGMNRARGYDLSNGEVIWECGGQASNPVPTAVLHGDLVFCMTGHRGSALYAIPLSAKGDITDSDEIAWHIERDTPYVPSPLLYDDQLYFTKANTAILSCYNADTGEVIYRGKRLPDMDTVYSSPVAADGRIYIAGRNGTTTVLKHGPEFEVLATNMLDEPIDATPAIVGNEIIIRTSGHLYSIAE</sequence>
<evidence type="ECO:0000259" key="3">
    <source>
        <dbReference type="Pfam" id="PF13360"/>
    </source>
</evidence>
<name>A0A5B9QBK7_9BACT</name>
<reference evidence="4 5" key="1">
    <citation type="submission" date="2019-08" db="EMBL/GenBank/DDBJ databases">
        <title>Deep-cultivation of Planctomycetes and their phenomic and genomic characterization uncovers novel biology.</title>
        <authorList>
            <person name="Wiegand S."/>
            <person name="Jogler M."/>
            <person name="Boedeker C."/>
            <person name="Pinto D."/>
            <person name="Vollmers J."/>
            <person name="Rivas-Marin E."/>
            <person name="Kohn T."/>
            <person name="Peeters S.H."/>
            <person name="Heuer A."/>
            <person name="Rast P."/>
            <person name="Oberbeckmann S."/>
            <person name="Bunk B."/>
            <person name="Jeske O."/>
            <person name="Meyerdierks A."/>
            <person name="Storesund J.E."/>
            <person name="Kallscheuer N."/>
            <person name="Luecker S."/>
            <person name="Lage O.M."/>
            <person name="Pohl T."/>
            <person name="Merkel B.J."/>
            <person name="Hornburger P."/>
            <person name="Mueller R.-W."/>
            <person name="Bruemmer F."/>
            <person name="Labrenz M."/>
            <person name="Spormann A.M."/>
            <person name="Op den Camp H."/>
            <person name="Overmann J."/>
            <person name="Amann R."/>
            <person name="Jetten M.S.M."/>
            <person name="Mascher T."/>
            <person name="Medema M.H."/>
            <person name="Devos D.P."/>
            <person name="Kaster A.-K."/>
            <person name="Ovreas L."/>
            <person name="Rohde M."/>
            <person name="Galperin M.Y."/>
            <person name="Jogler C."/>
        </authorList>
    </citation>
    <scope>NUCLEOTIDE SEQUENCE [LARGE SCALE GENOMIC DNA]</scope>
    <source>
        <strain evidence="4 5">Pr1d</strain>
    </source>
</reference>
<organism evidence="4 5">
    <name type="scientific">Bythopirellula goksoeyrii</name>
    <dbReference type="NCBI Taxonomy" id="1400387"/>
    <lineage>
        <taxon>Bacteria</taxon>
        <taxon>Pseudomonadati</taxon>
        <taxon>Planctomycetota</taxon>
        <taxon>Planctomycetia</taxon>
        <taxon>Pirellulales</taxon>
        <taxon>Lacipirellulaceae</taxon>
        <taxon>Bythopirellula</taxon>
    </lineage>
</organism>
<dbReference type="EMBL" id="CP042913">
    <property type="protein sequence ID" value="QEG34955.1"/>
    <property type="molecule type" value="Genomic_DNA"/>
</dbReference>
<dbReference type="KEGG" id="bgok:Pr1d_22440"/>
<accession>A0A5B9QBK7</accession>
<dbReference type="AlphaFoldDB" id="A0A5B9QBK7"/>
<dbReference type="Proteomes" id="UP000323917">
    <property type="component" value="Chromosome"/>
</dbReference>
<dbReference type="InterPro" id="IPR015943">
    <property type="entry name" value="WD40/YVTN_repeat-like_dom_sf"/>
</dbReference>
<keyword evidence="2" id="KW-0732">Signal</keyword>
<feature type="signal peptide" evidence="2">
    <location>
        <begin position="1"/>
        <end position="20"/>
    </location>
</feature>
<dbReference type="InterPro" id="IPR011047">
    <property type="entry name" value="Quinoprotein_ADH-like_sf"/>
</dbReference>
<dbReference type="OrthoDB" id="244732at2"/>
<dbReference type="InterPro" id="IPR002372">
    <property type="entry name" value="PQQ_rpt_dom"/>
</dbReference>
<dbReference type="Pfam" id="PF13360">
    <property type="entry name" value="PQQ_2"/>
    <property type="match status" value="1"/>
</dbReference>
<dbReference type="InterPro" id="IPR018391">
    <property type="entry name" value="PQQ_b-propeller_rpt"/>
</dbReference>
<gene>
    <name evidence="4" type="ORF">Pr1d_22440</name>
</gene>
<feature type="domain" description="Pyrrolo-quinoline quinone repeat" evidence="3">
    <location>
        <begin position="157"/>
        <end position="405"/>
    </location>
</feature>
<dbReference type="Gene3D" id="2.130.10.10">
    <property type="entry name" value="YVTN repeat-like/Quinoprotein amine dehydrogenase"/>
    <property type="match status" value="2"/>
</dbReference>
<dbReference type="PANTHER" id="PTHR34512">
    <property type="entry name" value="CELL SURFACE PROTEIN"/>
    <property type="match status" value="1"/>
</dbReference>